<dbReference type="InterPro" id="IPR001296">
    <property type="entry name" value="Glyco_trans_1"/>
</dbReference>
<dbReference type="GO" id="GO:0009103">
    <property type="term" value="P:lipopolysaccharide biosynthetic process"/>
    <property type="evidence" value="ECO:0007669"/>
    <property type="project" value="TreeGrafter"/>
</dbReference>
<keyword evidence="4" id="KW-1185">Reference proteome</keyword>
<dbReference type="GO" id="GO:0016757">
    <property type="term" value="F:glycosyltransferase activity"/>
    <property type="evidence" value="ECO:0007669"/>
    <property type="project" value="InterPro"/>
</dbReference>
<evidence type="ECO:0000259" key="2">
    <source>
        <dbReference type="Pfam" id="PF00534"/>
    </source>
</evidence>
<dbReference type="SUPFAM" id="SSF53756">
    <property type="entry name" value="UDP-Glycosyltransferase/glycogen phosphorylase"/>
    <property type="match status" value="1"/>
</dbReference>
<comment type="caution">
    <text evidence="3">The sequence shown here is derived from an EMBL/GenBank/DDBJ whole genome shotgun (WGS) entry which is preliminary data.</text>
</comment>
<dbReference type="AlphaFoldDB" id="A0A928VXP9"/>
<organism evidence="3 4">
    <name type="scientific">Zarconia navalis LEGE 11467</name>
    <dbReference type="NCBI Taxonomy" id="1828826"/>
    <lineage>
        <taxon>Bacteria</taxon>
        <taxon>Bacillati</taxon>
        <taxon>Cyanobacteriota</taxon>
        <taxon>Cyanophyceae</taxon>
        <taxon>Oscillatoriophycideae</taxon>
        <taxon>Oscillatoriales</taxon>
        <taxon>Oscillatoriales incertae sedis</taxon>
        <taxon>Zarconia</taxon>
        <taxon>Zarconia navalis</taxon>
    </lineage>
</organism>
<dbReference type="PANTHER" id="PTHR46401">
    <property type="entry name" value="GLYCOSYLTRANSFERASE WBBK-RELATED"/>
    <property type="match status" value="1"/>
</dbReference>
<keyword evidence="1" id="KW-0808">Transferase</keyword>
<evidence type="ECO:0000313" key="3">
    <source>
        <dbReference type="EMBL" id="MBE9040682.1"/>
    </source>
</evidence>
<feature type="domain" description="Glycosyl transferase family 1" evidence="2">
    <location>
        <begin position="57"/>
        <end position="204"/>
    </location>
</feature>
<name>A0A928VXP9_9CYAN</name>
<dbReference type="FunFam" id="3.40.50.2000:FF:000119">
    <property type="entry name" value="Glycosyl transferase group 1"/>
    <property type="match status" value="1"/>
</dbReference>
<protein>
    <submittedName>
        <fullName evidence="3">Glycosyltransferase family 4 protein</fullName>
    </submittedName>
</protein>
<evidence type="ECO:0000313" key="4">
    <source>
        <dbReference type="Proteomes" id="UP000621799"/>
    </source>
</evidence>
<dbReference type="PANTHER" id="PTHR46401:SF2">
    <property type="entry name" value="GLYCOSYLTRANSFERASE WBBK-RELATED"/>
    <property type="match status" value="1"/>
</dbReference>
<proteinExistence type="predicted"/>
<dbReference type="Pfam" id="PF00534">
    <property type="entry name" value="Glycos_transf_1"/>
    <property type="match status" value="1"/>
</dbReference>
<gene>
    <name evidence="3" type="ORF">IQ235_07800</name>
</gene>
<evidence type="ECO:0000256" key="1">
    <source>
        <dbReference type="ARBA" id="ARBA00022679"/>
    </source>
</evidence>
<dbReference type="EMBL" id="JADEXN010000109">
    <property type="protein sequence ID" value="MBE9040682.1"/>
    <property type="molecule type" value="Genomic_DNA"/>
</dbReference>
<accession>A0A928VXP9</accession>
<dbReference type="Proteomes" id="UP000621799">
    <property type="component" value="Unassembled WGS sequence"/>
</dbReference>
<dbReference type="CDD" id="cd03809">
    <property type="entry name" value="GT4_MtfB-like"/>
    <property type="match status" value="1"/>
</dbReference>
<reference evidence="3" key="1">
    <citation type="submission" date="2020-10" db="EMBL/GenBank/DDBJ databases">
        <authorList>
            <person name="Castelo-Branco R."/>
            <person name="Eusebio N."/>
            <person name="Adriana R."/>
            <person name="Vieira A."/>
            <person name="Brugerolle De Fraissinette N."/>
            <person name="Rezende De Castro R."/>
            <person name="Schneider M.P."/>
            <person name="Vasconcelos V."/>
            <person name="Leao P.N."/>
        </authorList>
    </citation>
    <scope>NUCLEOTIDE SEQUENCE</scope>
    <source>
        <strain evidence="3">LEGE 11467</strain>
    </source>
</reference>
<sequence>MSRAIVTLSAQTKKDVEQYFNCDRIPIHVVYQGYRSDIFNSNYKYQDSHVLSKYRLNRFLLCVGETRPYKNIRRLIQAFAQLKQLDLDLAIVGKPSKIDTTLTDLPQQLGIQEKVKFLGYVSDADLAVLYRSATAFIFPSLYEGFGIPPLEAMACGCPAIVSQVASLPEVCGDGAYYIDPMDIESITKGIYRVATNLELQKTLRIEGLNRAKWFQNREMFPQIQSILDEHRFVRS</sequence>
<dbReference type="Gene3D" id="3.40.50.2000">
    <property type="entry name" value="Glycogen Phosphorylase B"/>
    <property type="match status" value="2"/>
</dbReference>